<reference evidence="1 2" key="1">
    <citation type="journal article" date="2024" name="Plant Biotechnol. J.">
        <title>Genome and CRISPR/Cas9 system of a widespread forest tree (Populus alba) in the world.</title>
        <authorList>
            <person name="Liu Y.J."/>
            <person name="Jiang P.F."/>
            <person name="Han X.M."/>
            <person name="Li X.Y."/>
            <person name="Wang H.M."/>
            <person name="Wang Y.J."/>
            <person name="Wang X.X."/>
            <person name="Zeng Q.Y."/>
        </authorList>
    </citation>
    <scope>NUCLEOTIDE SEQUENCE [LARGE SCALE GENOMIC DNA]</scope>
    <source>
        <strain evidence="2">cv. PAL-ZL1</strain>
    </source>
</reference>
<feature type="non-terminal residue" evidence="1">
    <location>
        <position position="367"/>
    </location>
</feature>
<sequence>MEGKLEGRSNGIRTHETDTDESAFDSSDLSQLKPSDLGDVNPITPPLSTNNHVRTSPLELPMCITSKQMALPSSETSSSSQVPPTDLPKMTPSRAHPPESIAQSVGCDDTGFTLVTRRKKKKDIPEMKTRPSADKQVNSDAFPSHQVKDNASPTTNTDDKQLNGDAYTSHQGKGNAITSLATNTDEMSSEESDSSGETDTDSSDETDTDESASDSSDESQLKPSDLGDVNPITPPLSANNHVRTSPLELPMCITSKQMTLPSSSETSSSSQVPPTDLPKMTPSRAHPPESISIEQSIGCDDTGFTLVTRRKKKKDIPKMKTRPSADKQTEVNSDASPSHQVKGNASHASNTDDKQLNGDDASTSHQG</sequence>
<evidence type="ECO:0000313" key="1">
    <source>
        <dbReference type="EMBL" id="KAL3581109.1"/>
    </source>
</evidence>
<evidence type="ECO:0000313" key="2">
    <source>
        <dbReference type="Proteomes" id="UP000309997"/>
    </source>
</evidence>
<proteinExistence type="predicted"/>
<gene>
    <name evidence="1" type="ORF">D5086_018944</name>
</gene>
<name>A0ACC4BSQ5_POPAL</name>
<dbReference type="Proteomes" id="UP000309997">
    <property type="component" value="Unassembled WGS sequence"/>
</dbReference>
<protein>
    <submittedName>
        <fullName evidence="1">Uncharacterized protein</fullName>
    </submittedName>
</protein>
<dbReference type="EMBL" id="RCHU02000009">
    <property type="protein sequence ID" value="KAL3581109.1"/>
    <property type="molecule type" value="Genomic_DNA"/>
</dbReference>
<organism evidence="1 2">
    <name type="scientific">Populus alba</name>
    <name type="common">White poplar</name>
    <dbReference type="NCBI Taxonomy" id="43335"/>
    <lineage>
        <taxon>Eukaryota</taxon>
        <taxon>Viridiplantae</taxon>
        <taxon>Streptophyta</taxon>
        <taxon>Embryophyta</taxon>
        <taxon>Tracheophyta</taxon>
        <taxon>Spermatophyta</taxon>
        <taxon>Magnoliopsida</taxon>
        <taxon>eudicotyledons</taxon>
        <taxon>Gunneridae</taxon>
        <taxon>Pentapetalae</taxon>
        <taxon>rosids</taxon>
        <taxon>fabids</taxon>
        <taxon>Malpighiales</taxon>
        <taxon>Salicaceae</taxon>
        <taxon>Saliceae</taxon>
        <taxon>Populus</taxon>
    </lineage>
</organism>
<comment type="caution">
    <text evidence="1">The sequence shown here is derived from an EMBL/GenBank/DDBJ whole genome shotgun (WGS) entry which is preliminary data.</text>
</comment>
<keyword evidence="2" id="KW-1185">Reference proteome</keyword>
<accession>A0ACC4BSQ5</accession>